<proteinExistence type="predicted"/>
<dbReference type="EMBL" id="LKAM01000002">
    <property type="protein sequence ID" value="KUM49745.1"/>
    <property type="molecule type" value="Genomic_DNA"/>
</dbReference>
<geneLocation type="mitochondrion" evidence="1"/>
<comment type="caution">
    <text evidence="1">The sequence shown here is derived from an EMBL/GenBank/DDBJ whole genome shotgun (WGS) entry which is preliminary data.</text>
</comment>
<protein>
    <submittedName>
        <fullName evidence="1">Uncharacterized protein</fullName>
    </submittedName>
</protein>
<sequence length="88" mass="9981">MPPINEPCLPIDALPSTSDRTLTALPHEQYFTSPLLPLSVSHCMEVRHTQSVRSHTQQPRTEGKPLYLDQKMLNFISTCRTYILSTSI</sequence>
<organism evidence="1">
    <name type="scientific">Picea glauca</name>
    <name type="common">White spruce</name>
    <name type="synonym">Pinus glauca</name>
    <dbReference type="NCBI Taxonomy" id="3330"/>
    <lineage>
        <taxon>Eukaryota</taxon>
        <taxon>Viridiplantae</taxon>
        <taxon>Streptophyta</taxon>
        <taxon>Embryophyta</taxon>
        <taxon>Tracheophyta</taxon>
        <taxon>Spermatophyta</taxon>
        <taxon>Pinopsida</taxon>
        <taxon>Pinidae</taxon>
        <taxon>Conifers I</taxon>
        <taxon>Pinales</taxon>
        <taxon>Pinaceae</taxon>
        <taxon>Picea</taxon>
    </lineage>
</organism>
<gene>
    <name evidence="1" type="ORF">ABT39_MTgene2972</name>
</gene>
<reference evidence="1" key="1">
    <citation type="journal article" date="2015" name="Genome Biol. Evol.">
        <title>Organellar Genomes of White Spruce (Picea glauca): Assembly and Annotation.</title>
        <authorList>
            <person name="Jackman S.D."/>
            <person name="Warren R.L."/>
            <person name="Gibb E.A."/>
            <person name="Vandervalk B.P."/>
            <person name="Mohamadi H."/>
            <person name="Chu J."/>
            <person name="Raymond A."/>
            <person name="Pleasance S."/>
            <person name="Coope R."/>
            <person name="Wildung M.R."/>
            <person name="Ritland C.E."/>
            <person name="Bousquet J."/>
            <person name="Jones S.J."/>
            <person name="Bohlmann J."/>
            <person name="Birol I."/>
        </authorList>
    </citation>
    <scope>NUCLEOTIDE SEQUENCE [LARGE SCALE GENOMIC DNA]</scope>
    <source>
        <tissue evidence="1">Flushing bud</tissue>
    </source>
</reference>
<dbReference type="AlphaFoldDB" id="A0A117NIE4"/>
<name>A0A117NIE4_PICGL</name>
<keyword evidence="1" id="KW-0496">Mitochondrion</keyword>
<evidence type="ECO:0000313" key="1">
    <source>
        <dbReference type="EMBL" id="KUM49745.1"/>
    </source>
</evidence>
<accession>A0A117NIE4</accession>